<evidence type="ECO:0000313" key="3">
    <source>
        <dbReference type="Proteomes" id="UP000253951"/>
    </source>
</evidence>
<accession>A0A345HBQ6</accession>
<sequence>MKKLLLLLLGISLLSLYSCSDKKEKTVILDEKATSKQEDSLCMTQYMECIKPLQNAYSQVVEKAANKRKADSISKDEYDAACEEAYSIMQKEIEYCDKVFEKCLIE</sequence>
<dbReference type="RefSeq" id="WP_114677774.1">
    <property type="nucleotide sequence ID" value="NZ_CP031188.1"/>
</dbReference>
<protein>
    <recommendedName>
        <fullName evidence="4">Lipoprotein</fullName>
    </recommendedName>
</protein>
<keyword evidence="1" id="KW-0732">Signal</keyword>
<dbReference type="AlphaFoldDB" id="A0A345HBQ6"/>
<dbReference type="KEGG" id="fat:DVK85_07065"/>
<feature type="chain" id="PRO_5016955702" description="Lipoprotein" evidence="1">
    <location>
        <begin position="21"/>
        <end position="106"/>
    </location>
</feature>
<gene>
    <name evidence="2" type="ORF">DVK85_07065</name>
</gene>
<proteinExistence type="predicted"/>
<dbReference type="EMBL" id="CP031188">
    <property type="protein sequence ID" value="AXG74016.1"/>
    <property type="molecule type" value="Genomic_DNA"/>
</dbReference>
<evidence type="ECO:0008006" key="4">
    <source>
        <dbReference type="Google" id="ProtNLM"/>
    </source>
</evidence>
<evidence type="ECO:0000256" key="1">
    <source>
        <dbReference type="SAM" id="SignalP"/>
    </source>
</evidence>
<feature type="signal peptide" evidence="1">
    <location>
        <begin position="1"/>
        <end position="20"/>
    </location>
</feature>
<keyword evidence="3" id="KW-1185">Reference proteome</keyword>
<dbReference type="Proteomes" id="UP000253951">
    <property type="component" value="Chromosome"/>
</dbReference>
<organism evidence="2 3">
    <name type="scientific">Flavobacterium arcticum</name>
    <dbReference type="NCBI Taxonomy" id="1784713"/>
    <lineage>
        <taxon>Bacteria</taxon>
        <taxon>Pseudomonadati</taxon>
        <taxon>Bacteroidota</taxon>
        <taxon>Flavobacteriia</taxon>
        <taxon>Flavobacteriales</taxon>
        <taxon>Flavobacteriaceae</taxon>
        <taxon>Flavobacterium</taxon>
    </lineage>
</organism>
<name>A0A345HBQ6_9FLAO</name>
<dbReference type="PROSITE" id="PS51257">
    <property type="entry name" value="PROKAR_LIPOPROTEIN"/>
    <property type="match status" value="1"/>
</dbReference>
<evidence type="ECO:0000313" key="2">
    <source>
        <dbReference type="EMBL" id="AXG74016.1"/>
    </source>
</evidence>
<reference evidence="2 3" key="1">
    <citation type="submission" date="2018-07" db="EMBL/GenBank/DDBJ databases">
        <title>Complete genome sequence of Flavobacterium arcticum type strain SM1502T.</title>
        <authorList>
            <person name="Li Y."/>
            <person name="Li D.-D."/>
        </authorList>
    </citation>
    <scope>NUCLEOTIDE SEQUENCE [LARGE SCALE GENOMIC DNA]</scope>
    <source>
        <strain evidence="2 3">SM1502</strain>
    </source>
</reference>